<dbReference type="GO" id="GO:0006574">
    <property type="term" value="P:L-valine catabolic process"/>
    <property type="evidence" value="ECO:0007669"/>
    <property type="project" value="TreeGrafter"/>
</dbReference>
<dbReference type="SUPFAM" id="SSF53720">
    <property type="entry name" value="ALDH-like"/>
    <property type="match status" value="1"/>
</dbReference>
<keyword evidence="5" id="KW-1185">Reference proteome</keyword>
<dbReference type="Pfam" id="PF00171">
    <property type="entry name" value="Aldedh"/>
    <property type="match status" value="1"/>
</dbReference>
<feature type="domain" description="Aldehyde dehydrogenase" evidence="3">
    <location>
        <begin position="87"/>
        <end position="149"/>
    </location>
</feature>
<evidence type="ECO:0000313" key="5">
    <source>
        <dbReference type="Proteomes" id="UP000789706"/>
    </source>
</evidence>
<dbReference type="AlphaFoldDB" id="A0A9N9A7M5"/>
<organism evidence="4 5">
    <name type="scientific">Diversispora eburnea</name>
    <dbReference type="NCBI Taxonomy" id="1213867"/>
    <lineage>
        <taxon>Eukaryota</taxon>
        <taxon>Fungi</taxon>
        <taxon>Fungi incertae sedis</taxon>
        <taxon>Mucoromycota</taxon>
        <taxon>Glomeromycotina</taxon>
        <taxon>Glomeromycetes</taxon>
        <taxon>Diversisporales</taxon>
        <taxon>Diversisporaceae</taxon>
        <taxon>Diversispora</taxon>
    </lineage>
</organism>
<evidence type="ECO:0000313" key="4">
    <source>
        <dbReference type="EMBL" id="CAG8522134.1"/>
    </source>
</evidence>
<proteinExistence type="inferred from homology"/>
<keyword evidence="2" id="KW-0472">Membrane</keyword>
<dbReference type="Gene3D" id="3.40.605.10">
    <property type="entry name" value="Aldehyde Dehydrogenase, Chain A, domain 1"/>
    <property type="match status" value="1"/>
</dbReference>
<dbReference type="PANTHER" id="PTHR43866">
    <property type="entry name" value="MALONATE-SEMIALDEHYDE DEHYDROGENASE"/>
    <property type="match status" value="1"/>
</dbReference>
<name>A0A9N9A7M5_9GLOM</name>
<evidence type="ECO:0000256" key="2">
    <source>
        <dbReference type="SAM" id="Phobius"/>
    </source>
</evidence>
<accession>A0A9N9A7M5</accession>
<dbReference type="GO" id="GO:0006210">
    <property type="term" value="P:thymine catabolic process"/>
    <property type="evidence" value="ECO:0007669"/>
    <property type="project" value="TreeGrafter"/>
</dbReference>
<evidence type="ECO:0000259" key="3">
    <source>
        <dbReference type="Pfam" id="PF00171"/>
    </source>
</evidence>
<protein>
    <submittedName>
        <fullName evidence="4">7708_t:CDS:1</fullName>
    </submittedName>
</protein>
<dbReference type="InterPro" id="IPR016162">
    <property type="entry name" value="Ald_DH_N"/>
</dbReference>
<evidence type="ECO:0000256" key="1">
    <source>
        <dbReference type="ARBA" id="ARBA00009986"/>
    </source>
</evidence>
<dbReference type="EMBL" id="CAJVPK010000525">
    <property type="protein sequence ID" value="CAG8522134.1"/>
    <property type="molecule type" value="Genomic_DNA"/>
</dbReference>
<sequence>MNLAEGCKMSNKKPWEGQNEVTVTLQELRNAVDNFADTFKASQLQQLIRRDMVKIAKSFTKEHGKTFLDSKGMLVNDYKWLNIACITAGICPFNFLAMIPLWMFPLSIATENTMIINPSEKDSDATIILAELVKEARVPPGVLNIVHGPIKYRRFLMR</sequence>
<keyword evidence="2" id="KW-1133">Transmembrane helix</keyword>
<dbReference type="GO" id="GO:0005739">
    <property type="term" value="C:mitochondrion"/>
    <property type="evidence" value="ECO:0007669"/>
    <property type="project" value="TreeGrafter"/>
</dbReference>
<dbReference type="InterPro" id="IPR015590">
    <property type="entry name" value="Aldehyde_DH_dom"/>
</dbReference>
<dbReference type="GO" id="GO:0004491">
    <property type="term" value="F:methylmalonate-semialdehyde dehydrogenase (acylating, NAD) activity"/>
    <property type="evidence" value="ECO:0007669"/>
    <property type="project" value="InterPro"/>
</dbReference>
<keyword evidence="2" id="KW-0812">Transmembrane</keyword>
<dbReference type="Proteomes" id="UP000789706">
    <property type="component" value="Unassembled WGS sequence"/>
</dbReference>
<feature type="transmembrane region" description="Helical" evidence="2">
    <location>
        <begin position="80"/>
        <end position="104"/>
    </location>
</feature>
<comment type="caution">
    <text evidence="4">The sequence shown here is derived from an EMBL/GenBank/DDBJ whole genome shotgun (WGS) entry which is preliminary data.</text>
</comment>
<gene>
    <name evidence="4" type="ORF">DEBURN_LOCUS5716</name>
</gene>
<dbReference type="InterPro" id="IPR016161">
    <property type="entry name" value="Ald_DH/histidinol_DH"/>
</dbReference>
<dbReference type="PANTHER" id="PTHR43866:SF3">
    <property type="entry name" value="METHYLMALONATE-SEMIALDEHYDE DEHYDROGENASE [ACYLATING], MITOCHONDRIAL"/>
    <property type="match status" value="1"/>
</dbReference>
<dbReference type="InterPro" id="IPR010061">
    <property type="entry name" value="MeMal-semiAld_DH"/>
</dbReference>
<reference evidence="4" key="1">
    <citation type="submission" date="2021-06" db="EMBL/GenBank/DDBJ databases">
        <authorList>
            <person name="Kallberg Y."/>
            <person name="Tangrot J."/>
            <person name="Rosling A."/>
        </authorList>
    </citation>
    <scope>NUCLEOTIDE SEQUENCE</scope>
    <source>
        <strain evidence="4">AZ414A</strain>
    </source>
</reference>
<comment type="similarity">
    <text evidence="1">Belongs to the aldehyde dehydrogenase family.</text>
</comment>
<dbReference type="OrthoDB" id="310895at2759"/>